<dbReference type="Gene3D" id="3.40.50.1980">
    <property type="entry name" value="Nitrogenase molybdenum iron protein domain"/>
    <property type="match status" value="2"/>
</dbReference>
<dbReference type="Pfam" id="PF01497">
    <property type="entry name" value="Peripla_BP_2"/>
    <property type="match status" value="1"/>
</dbReference>
<reference evidence="4 5" key="1">
    <citation type="submission" date="2020-09" db="EMBL/GenBank/DDBJ databases">
        <title>Flavimobilis rhizosphaerae sp. nov., isolated from rhizosphere soil of Spartina alterniflora.</title>
        <authorList>
            <person name="Hanqin C."/>
        </authorList>
    </citation>
    <scope>NUCLEOTIDE SEQUENCE [LARGE SCALE GENOMIC DNA]</scope>
    <source>
        <strain evidence="4 5">GY 10621</strain>
    </source>
</reference>
<dbReference type="NCBIfam" id="TIGR03868">
    <property type="entry name" value="F420-O_ABCperi"/>
    <property type="match status" value="1"/>
</dbReference>
<comment type="similarity">
    <text evidence="1">Belongs to the bacterial solute-binding protein 8 family.</text>
</comment>
<comment type="caution">
    <text evidence="4">The sequence shown here is derived from an EMBL/GenBank/DDBJ whole genome shotgun (WGS) entry which is preliminary data.</text>
</comment>
<sequence>MLAACSQSDAQVPAPGPTTTVTSSAAPGATTYPLTIDNCGTEVTFARRPERILTIKSATTEMLLALGAGGSIIGTAYPDGPAPEPWTAQAAAIPVLAEKVPSHEVVLEAEPDLVYAGWESNFSAEGAGERADLEKLGVRTLVAPSACKAAPYAPKPLTFETVFDEITLVGSVVDRVPEAAALVAEQRSALDSIKPDDRGLSALWFSSGSDTPYVGGGTGAPQLVMTTAGLTNIGSAIDDAWGPMSWEAVTEADPDVIVLVDSPWNSAEKKKALLAAGPVTKQLRAVRSASYVVVPFPATEAGVRTVAAAAQLATDIGHLEIAPR</sequence>
<dbReference type="Proteomes" id="UP000642107">
    <property type="component" value="Unassembled WGS sequence"/>
</dbReference>
<proteinExistence type="inferred from homology"/>
<dbReference type="PANTHER" id="PTHR30535:SF7">
    <property type="entry name" value="IRON(III) DICITRATE-BINDING PROTEIN"/>
    <property type="match status" value="1"/>
</dbReference>
<evidence type="ECO:0000259" key="3">
    <source>
        <dbReference type="PROSITE" id="PS50983"/>
    </source>
</evidence>
<dbReference type="InterPro" id="IPR050902">
    <property type="entry name" value="ABC_Transporter_SBP"/>
</dbReference>
<feature type="region of interest" description="Disordered" evidence="2">
    <location>
        <begin position="1"/>
        <end position="27"/>
    </location>
</feature>
<dbReference type="PROSITE" id="PS50983">
    <property type="entry name" value="FE_B12_PBP"/>
    <property type="match status" value="1"/>
</dbReference>
<dbReference type="InterPro" id="IPR002491">
    <property type="entry name" value="ABC_transptr_periplasmic_BD"/>
</dbReference>
<name>A0ABR9DR32_9MICO</name>
<organism evidence="4 5">
    <name type="scientific">Flavimobilis rhizosphaerae</name>
    <dbReference type="NCBI Taxonomy" id="2775421"/>
    <lineage>
        <taxon>Bacteria</taxon>
        <taxon>Bacillati</taxon>
        <taxon>Actinomycetota</taxon>
        <taxon>Actinomycetes</taxon>
        <taxon>Micrococcales</taxon>
        <taxon>Jonesiaceae</taxon>
        <taxon>Flavimobilis</taxon>
    </lineage>
</organism>
<feature type="compositionally biased region" description="Polar residues" evidence="2">
    <location>
        <begin position="1"/>
        <end position="10"/>
    </location>
</feature>
<dbReference type="InterPro" id="IPR022287">
    <property type="entry name" value="ABC_trnsptr_F420-0_sub-bd_pred"/>
</dbReference>
<evidence type="ECO:0000256" key="2">
    <source>
        <dbReference type="SAM" id="MobiDB-lite"/>
    </source>
</evidence>
<protein>
    <submittedName>
        <fullName evidence="4">F420-0 ABC transporter substrate-binding protein</fullName>
    </submittedName>
</protein>
<dbReference type="SUPFAM" id="SSF53807">
    <property type="entry name" value="Helical backbone' metal receptor"/>
    <property type="match status" value="1"/>
</dbReference>
<keyword evidence="5" id="KW-1185">Reference proteome</keyword>
<evidence type="ECO:0000313" key="4">
    <source>
        <dbReference type="EMBL" id="MBD9699590.1"/>
    </source>
</evidence>
<accession>A0ABR9DR32</accession>
<gene>
    <name evidence="4" type="ORF">IGS67_08830</name>
</gene>
<evidence type="ECO:0000256" key="1">
    <source>
        <dbReference type="ARBA" id="ARBA00008814"/>
    </source>
</evidence>
<dbReference type="PANTHER" id="PTHR30535">
    <property type="entry name" value="VITAMIN B12-BINDING PROTEIN"/>
    <property type="match status" value="1"/>
</dbReference>
<feature type="domain" description="Fe/B12 periplasmic-binding" evidence="3">
    <location>
        <begin position="51"/>
        <end position="324"/>
    </location>
</feature>
<evidence type="ECO:0000313" key="5">
    <source>
        <dbReference type="Proteomes" id="UP000642107"/>
    </source>
</evidence>
<dbReference type="EMBL" id="JACZDF010000004">
    <property type="protein sequence ID" value="MBD9699590.1"/>
    <property type="molecule type" value="Genomic_DNA"/>
</dbReference>